<dbReference type="PANTHER" id="PTHR40050">
    <property type="entry name" value="INNER SPORE COAT PROTEIN H"/>
    <property type="match status" value="1"/>
</dbReference>
<feature type="compositionally biased region" description="Gly residues" evidence="1">
    <location>
        <begin position="69"/>
        <end position="102"/>
    </location>
</feature>
<feature type="compositionally biased region" description="Gly residues" evidence="1">
    <location>
        <begin position="605"/>
        <end position="630"/>
    </location>
</feature>
<dbReference type="RefSeq" id="WP_213494985.1">
    <property type="nucleotide sequence ID" value="NZ_CP074694.1"/>
</dbReference>
<accession>A0A8E6B4E5</accession>
<protein>
    <submittedName>
        <fullName evidence="2">CotH kinase family protein</fullName>
    </submittedName>
</protein>
<dbReference type="PANTHER" id="PTHR40050:SF1">
    <property type="entry name" value="INNER SPORE COAT PROTEIN H"/>
    <property type="match status" value="1"/>
</dbReference>
<dbReference type="EMBL" id="CP074694">
    <property type="protein sequence ID" value="QVL31104.1"/>
    <property type="molecule type" value="Genomic_DNA"/>
</dbReference>
<reference evidence="2" key="1">
    <citation type="submission" date="2021-05" db="EMBL/GenBank/DDBJ databases">
        <title>Complete genome sequence of the cellulolytic planctomycete Telmatocola sphagniphila SP2T and characterization of the first cellulase from planctomycetes.</title>
        <authorList>
            <person name="Rakitin A.L."/>
            <person name="Beletsky A.V."/>
            <person name="Naumoff D.G."/>
            <person name="Kulichevskaya I.S."/>
            <person name="Mardanov A.V."/>
            <person name="Ravin N.V."/>
            <person name="Dedysh S.N."/>
        </authorList>
    </citation>
    <scope>NUCLEOTIDE SEQUENCE</scope>
    <source>
        <strain evidence="2">SP2T</strain>
    </source>
</reference>
<keyword evidence="2" id="KW-0418">Kinase</keyword>
<dbReference type="Pfam" id="PF08757">
    <property type="entry name" value="CotH"/>
    <property type="match status" value="1"/>
</dbReference>
<gene>
    <name evidence="2" type="ORF">KIH39_19965</name>
</gene>
<evidence type="ECO:0000256" key="1">
    <source>
        <dbReference type="SAM" id="MobiDB-lite"/>
    </source>
</evidence>
<feature type="region of interest" description="Disordered" evidence="1">
    <location>
        <begin position="592"/>
        <end position="638"/>
    </location>
</feature>
<feature type="region of interest" description="Disordered" evidence="1">
    <location>
        <begin position="449"/>
        <end position="502"/>
    </location>
</feature>
<evidence type="ECO:0000313" key="3">
    <source>
        <dbReference type="Proteomes" id="UP000676194"/>
    </source>
</evidence>
<evidence type="ECO:0000313" key="2">
    <source>
        <dbReference type="EMBL" id="QVL31104.1"/>
    </source>
</evidence>
<feature type="region of interest" description="Disordered" evidence="1">
    <location>
        <begin position="521"/>
        <end position="548"/>
    </location>
</feature>
<keyword evidence="2" id="KW-0808">Transferase</keyword>
<organism evidence="2 3">
    <name type="scientific">Telmatocola sphagniphila</name>
    <dbReference type="NCBI Taxonomy" id="1123043"/>
    <lineage>
        <taxon>Bacteria</taxon>
        <taxon>Pseudomonadati</taxon>
        <taxon>Planctomycetota</taxon>
        <taxon>Planctomycetia</taxon>
        <taxon>Gemmatales</taxon>
        <taxon>Gemmataceae</taxon>
    </lineage>
</organism>
<dbReference type="GO" id="GO:0016301">
    <property type="term" value="F:kinase activity"/>
    <property type="evidence" value="ECO:0007669"/>
    <property type="project" value="UniProtKB-KW"/>
</dbReference>
<dbReference type="KEGG" id="tsph:KIH39_19965"/>
<keyword evidence="3" id="KW-1185">Reference proteome</keyword>
<feature type="compositionally biased region" description="Basic and acidic residues" evidence="1">
    <location>
        <begin position="449"/>
        <end position="459"/>
    </location>
</feature>
<name>A0A8E6B4E5_9BACT</name>
<feature type="compositionally biased region" description="Basic and acidic residues" evidence="1">
    <location>
        <begin position="592"/>
        <end position="604"/>
    </location>
</feature>
<feature type="compositionally biased region" description="Gly residues" evidence="1">
    <location>
        <begin position="460"/>
        <end position="500"/>
    </location>
</feature>
<feature type="region of interest" description="Disordered" evidence="1">
    <location>
        <begin position="67"/>
        <end position="134"/>
    </location>
</feature>
<dbReference type="Proteomes" id="UP000676194">
    <property type="component" value="Chromosome"/>
</dbReference>
<feature type="compositionally biased region" description="Gly residues" evidence="1">
    <location>
        <begin position="531"/>
        <end position="546"/>
    </location>
</feature>
<dbReference type="InterPro" id="IPR014867">
    <property type="entry name" value="Spore_coat_CotH_CotH2/3/7"/>
</dbReference>
<proteinExistence type="predicted"/>
<dbReference type="AlphaFoldDB" id="A0A8E6B4E5"/>
<sequence length="638" mass="67943">MKLKYWSLVCGTAFGLNPNLPSQNSLLAGDPKVPAADTKTKEDFGLTKVHSYHIEMTAEEWKKMQEVVGGRGPGGPGGPGGGFGPGRGGPGGGPGGPGGGPEGRPAQPSEAAGKNNPQTKDSHRGSGFGTEFPWAKGTFVGDGETVQNVGLRYKGNASYMASSRGLKRNIKVDFNHYEEELKFHDLKALNLNAGAMDPTKIHEVLAYSLFRKAGVAAARTAFAEVTLSVPGKYDNELLGLYTVVEQVDKNFLKQNFKNTKGLLMKPERVRGLEYLGDDWAKYKTMYQPKHDATKEQAQRVIDFAKLVFKADDEQFKKEIGSYLDIDAFLRFFAVNAYVVNLDCFFSMGHNYYIYLNPDTNKFVYFPWDLDLSFGGFPMMGGGDQQINLSLTHPHGGENKLIDRLLAVKEINEKYQALLKEFAKTIFNKETLLKELESVEKTTAGLIAKEKKAAEARKETGGGFGGPGGPGGFGPGGGGPGGPGGGFGRGPGGPGGPGGGLTKSLKEFFELRTVAVSDQINGKSKGYVPQGFGPGGGGRGGPGGGFGMRFPQPGEVMPEMIQNMLNLTSEQKKKLAEIQKETDSQIEKLLTEDQRKQLKEFKERGPGGFPGGPGGPGGFGPGGPGGFGPGGPGGPPNDE</sequence>